<keyword evidence="2" id="KW-1185">Reference proteome</keyword>
<dbReference type="PANTHER" id="PTHR33116">
    <property type="entry name" value="REVERSE TRANSCRIPTASE ZINC-BINDING DOMAIN-CONTAINING PROTEIN-RELATED-RELATED"/>
    <property type="match status" value="1"/>
</dbReference>
<feature type="non-terminal residue" evidence="1">
    <location>
        <position position="178"/>
    </location>
</feature>
<reference evidence="2" key="1">
    <citation type="submission" date="2016-06" db="EMBL/GenBank/DDBJ databases">
        <title>Parallel loss of symbiosis genes in relatives of nitrogen-fixing non-legume Parasponia.</title>
        <authorList>
            <person name="Van Velzen R."/>
            <person name="Holmer R."/>
            <person name="Bu F."/>
            <person name="Rutten L."/>
            <person name="Van Zeijl A."/>
            <person name="Liu W."/>
            <person name="Santuari L."/>
            <person name="Cao Q."/>
            <person name="Sharma T."/>
            <person name="Shen D."/>
            <person name="Roswanjaya Y."/>
            <person name="Wardhani T."/>
            <person name="Kalhor M.S."/>
            <person name="Jansen J."/>
            <person name="Van den Hoogen J."/>
            <person name="Gungor B."/>
            <person name="Hartog M."/>
            <person name="Hontelez J."/>
            <person name="Verver J."/>
            <person name="Yang W.-C."/>
            <person name="Schijlen E."/>
            <person name="Repin R."/>
            <person name="Schilthuizen M."/>
            <person name="Schranz E."/>
            <person name="Heidstra R."/>
            <person name="Miyata K."/>
            <person name="Fedorova E."/>
            <person name="Kohlen W."/>
            <person name="Bisseling T."/>
            <person name="Smit S."/>
            <person name="Geurts R."/>
        </authorList>
    </citation>
    <scope>NUCLEOTIDE SEQUENCE [LARGE SCALE GENOMIC DNA]</scope>
    <source>
        <strain evidence="2">cv. WU1-14</strain>
    </source>
</reference>
<dbReference type="EMBL" id="JXTB01000493">
    <property type="protein sequence ID" value="PON38504.1"/>
    <property type="molecule type" value="Genomic_DNA"/>
</dbReference>
<dbReference type="PANTHER" id="PTHR33116:SF78">
    <property type="entry name" value="OS12G0587133 PROTEIN"/>
    <property type="match status" value="1"/>
</dbReference>
<organism evidence="1 2">
    <name type="scientific">Parasponia andersonii</name>
    <name type="common">Sponia andersonii</name>
    <dbReference type="NCBI Taxonomy" id="3476"/>
    <lineage>
        <taxon>Eukaryota</taxon>
        <taxon>Viridiplantae</taxon>
        <taxon>Streptophyta</taxon>
        <taxon>Embryophyta</taxon>
        <taxon>Tracheophyta</taxon>
        <taxon>Spermatophyta</taxon>
        <taxon>Magnoliopsida</taxon>
        <taxon>eudicotyledons</taxon>
        <taxon>Gunneridae</taxon>
        <taxon>Pentapetalae</taxon>
        <taxon>rosids</taxon>
        <taxon>fabids</taxon>
        <taxon>Rosales</taxon>
        <taxon>Cannabaceae</taxon>
        <taxon>Parasponia</taxon>
    </lineage>
</organism>
<dbReference type="OrthoDB" id="1935503at2759"/>
<proteinExistence type="predicted"/>
<evidence type="ECO:0000313" key="2">
    <source>
        <dbReference type="Proteomes" id="UP000237105"/>
    </source>
</evidence>
<name>A0A2P5APM1_PARAD</name>
<evidence type="ECO:0000313" key="1">
    <source>
        <dbReference type="EMBL" id="PON38504.1"/>
    </source>
</evidence>
<dbReference type="Proteomes" id="UP000237105">
    <property type="component" value="Unassembled WGS sequence"/>
</dbReference>
<accession>A0A2P5APM1</accession>
<dbReference type="AlphaFoldDB" id="A0A2P5APM1"/>
<protein>
    <recommendedName>
        <fullName evidence="3">Reverse transcriptase domain-containing protein</fullName>
    </recommendedName>
</protein>
<sequence length="178" mass="20050">MTSSRNEKAPVHCLFTDDVLLFARASKTNIKAIFNALRKYEGLSRQQVNFSKSSIFFGTAVSSTKVSGFLAQTGMKKGGSSFMYLRVPLFVGSPKCSSFQPILDKIHVNFEYWKGLNLSMAVRVSLINSVVMGQLSYSFQIYRWPVTLLKNLTPSIRNFLWSGSSKIVKPVVVLWRMC</sequence>
<dbReference type="STRING" id="3476.A0A2P5APM1"/>
<comment type="caution">
    <text evidence="1">The sequence shown here is derived from an EMBL/GenBank/DDBJ whole genome shotgun (WGS) entry which is preliminary data.</text>
</comment>
<gene>
    <name evidence="1" type="ORF">PanWU01x14_312340</name>
</gene>
<evidence type="ECO:0008006" key="3">
    <source>
        <dbReference type="Google" id="ProtNLM"/>
    </source>
</evidence>